<comment type="subcellular location">
    <subcellularLocation>
        <location evidence="1">Nucleus</location>
    </subcellularLocation>
</comment>
<dbReference type="InterPro" id="IPR050913">
    <property type="entry name" value="AP2/ERF_ERF"/>
</dbReference>
<dbReference type="SUPFAM" id="SSF54171">
    <property type="entry name" value="DNA-binding domain"/>
    <property type="match status" value="1"/>
</dbReference>
<protein>
    <recommendedName>
        <fullName evidence="10">AP2/ERF domain-containing protein</fullName>
    </recommendedName>
</protein>
<dbReference type="PROSITE" id="PS51032">
    <property type="entry name" value="AP2_ERF"/>
    <property type="match status" value="1"/>
</dbReference>
<dbReference type="SMART" id="SM00380">
    <property type="entry name" value="AP2"/>
    <property type="match status" value="1"/>
</dbReference>
<keyword evidence="2" id="KW-0936">Ethylene signaling pathway</keyword>
<feature type="chain" id="PRO_5029702774" description="AP2/ERF domain-containing protein" evidence="9">
    <location>
        <begin position="19"/>
        <end position="74"/>
    </location>
</feature>
<keyword evidence="7" id="KW-0539">Nucleus</keyword>
<reference evidence="11 12" key="1">
    <citation type="journal article" date="2019" name="Genome Biol. Evol.">
        <title>Insights into the evolution of the New World diploid cottons (Gossypium, subgenus Houzingenia) based on genome sequencing.</title>
        <authorList>
            <person name="Grover C.E."/>
            <person name="Arick M.A. 2nd"/>
            <person name="Thrash A."/>
            <person name="Conover J.L."/>
            <person name="Sanders W.S."/>
            <person name="Peterson D.G."/>
            <person name="Frelichowski J.E."/>
            <person name="Scheffler J.A."/>
            <person name="Scheffler B.E."/>
            <person name="Wendel J.F."/>
        </authorList>
    </citation>
    <scope>NUCLEOTIDE SEQUENCE [LARGE SCALE GENOMIC DNA]</scope>
    <source>
        <strain evidence="11">4</strain>
        <tissue evidence="11">Leaf</tissue>
    </source>
</reference>
<organism evidence="11 12">
    <name type="scientific">Gossypium laxum</name>
    <dbReference type="NCBI Taxonomy" id="34288"/>
    <lineage>
        <taxon>Eukaryota</taxon>
        <taxon>Viridiplantae</taxon>
        <taxon>Streptophyta</taxon>
        <taxon>Embryophyta</taxon>
        <taxon>Tracheophyta</taxon>
        <taxon>Spermatophyta</taxon>
        <taxon>Magnoliopsida</taxon>
        <taxon>eudicotyledons</taxon>
        <taxon>Gunneridae</taxon>
        <taxon>Pentapetalae</taxon>
        <taxon>rosids</taxon>
        <taxon>malvids</taxon>
        <taxon>Malvales</taxon>
        <taxon>Malvaceae</taxon>
        <taxon>Malvoideae</taxon>
        <taxon>Gossypium</taxon>
    </lineage>
</organism>
<dbReference type="InterPro" id="IPR036955">
    <property type="entry name" value="AP2/ERF_dom_sf"/>
</dbReference>
<dbReference type="Proteomes" id="UP000593574">
    <property type="component" value="Unassembled WGS sequence"/>
</dbReference>
<accession>A0A7J9AGB9</accession>
<gene>
    <name evidence="11" type="ORF">Golax_003660</name>
</gene>
<keyword evidence="12" id="KW-1185">Reference proteome</keyword>
<evidence type="ECO:0000256" key="7">
    <source>
        <dbReference type="ARBA" id="ARBA00023242"/>
    </source>
</evidence>
<feature type="signal peptide" evidence="9">
    <location>
        <begin position="1"/>
        <end position="18"/>
    </location>
</feature>
<comment type="caution">
    <text evidence="11">The sequence shown here is derived from an EMBL/GenBank/DDBJ whole genome shotgun (WGS) entry which is preliminary data.</text>
</comment>
<keyword evidence="6" id="KW-0804">Transcription</keyword>
<feature type="non-terminal residue" evidence="11">
    <location>
        <position position="1"/>
    </location>
</feature>
<evidence type="ECO:0000313" key="12">
    <source>
        <dbReference type="Proteomes" id="UP000593574"/>
    </source>
</evidence>
<evidence type="ECO:0000256" key="8">
    <source>
        <dbReference type="ARBA" id="ARBA00024343"/>
    </source>
</evidence>
<keyword evidence="9" id="KW-0732">Signal</keyword>
<dbReference type="Gene3D" id="3.30.730.10">
    <property type="entry name" value="AP2/ERF domain"/>
    <property type="match status" value="1"/>
</dbReference>
<evidence type="ECO:0000259" key="10">
    <source>
        <dbReference type="PROSITE" id="PS51032"/>
    </source>
</evidence>
<dbReference type="GO" id="GO:0005634">
    <property type="term" value="C:nucleus"/>
    <property type="evidence" value="ECO:0007669"/>
    <property type="project" value="UniProtKB-SubCell"/>
</dbReference>
<sequence>VTAFQAWFFCSLWVLTEVFRLCKNTRIWLGTFKTAEDAAPAYDEAARLMCGPKTRTNFHYNPNASQSALSNFYS</sequence>
<evidence type="ECO:0000256" key="3">
    <source>
        <dbReference type="ARBA" id="ARBA00023015"/>
    </source>
</evidence>
<dbReference type="CDD" id="cd00018">
    <property type="entry name" value="AP2"/>
    <property type="match status" value="1"/>
</dbReference>
<evidence type="ECO:0000256" key="4">
    <source>
        <dbReference type="ARBA" id="ARBA00023125"/>
    </source>
</evidence>
<evidence type="ECO:0000256" key="9">
    <source>
        <dbReference type="SAM" id="SignalP"/>
    </source>
</evidence>
<dbReference type="AlphaFoldDB" id="A0A7J9AGB9"/>
<proteinExistence type="inferred from homology"/>
<evidence type="ECO:0000256" key="1">
    <source>
        <dbReference type="ARBA" id="ARBA00004123"/>
    </source>
</evidence>
<evidence type="ECO:0000256" key="2">
    <source>
        <dbReference type="ARBA" id="ARBA00022745"/>
    </source>
</evidence>
<dbReference type="PANTHER" id="PTHR31194">
    <property type="entry name" value="SHN SHINE , DNA BINDING / TRANSCRIPTION FACTOR"/>
    <property type="match status" value="1"/>
</dbReference>
<comment type="similarity">
    <text evidence="8">Belongs to the AP2/ERF transcription factor family. ERF subfamily.</text>
</comment>
<evidence type="ECO:0000256" key="5">
    <source>
        <dbReference type="ARBA" id="ARBA00023159"/>
    </source>
</evidence>
<dbReference type="EMBL" id="JABEZV010000010">
    <property type="protein sequence ID" value="MBA0723043.1"/>
    <property type="molecule type" value="Genomic_DNA"/>
</dbReference>
<dbReference type="GO" id="GO:0003700">
    <property type="term" value="F:DNA-binding transcription factor activity"/>
    <property type="evidence" value="ECO:0007669"/>
    <property type="project" value="InterPro"/>
</dbReference>
<feature type="domain" description="AP2/ERF" evidence="10">
    <location>
        <begin position="1"/>
        <end position="59"/>
    </location>
</feature>
<keyword evidence="5" id="KW-0010">Activator</keyword>
<evidence type="ECO:0000256" key="6">
    <source>
        <dbReference type="ARBA" id="ARBA00023163"/>
    </source>
</evidence>
<dbReference type="InterPro" id="IPR016177">
    <property type="entry name" value="DNA-bd_dom_sf"/>
</dbReference>
<name>A0A7J9AGB9_9ROSI</name>
<dbReference type="PANTHER" id="PTHR31194:SF192">
    <property type="entry name" value="OS02G0797100 PROTEIN"/>
    <property type="match status" value="1"/>
</dbReference>
<keyword evidence="3" id="KW-0805">Transcription regulation</keyword>
<dbReference type="GO" id="GO:0009873">
    <property type="term" value="P:ethylene-activated signaling pathway"/>
    <property type="evidence" value="ECO:0007669"/>
    <property type="project" value="UniProtKB-KW"/>
</dbReference>
<evidence type="ECO:0000313" key="11">
    <source>
        <dbReference type="EMBL" id="MBA0723043.1"/>
    </source>
</evidence>
<dbReference type="GO" id="GO:0003677">
    <property type="term" value="F:DNA binding"/>
    <property type="evidence" value="ECO:0007669"/>
    <property type="project" value="UniProtKB-KW"/>
</dbReference>
<dbReference type="InterPro" id="IPR001471">
    <property type="entry name" value="AP2/ERF_dom"/>
</dbReference>
<keyword evidence="4" id="KW-0238">DNA-binding</keyword>